<evidence type="ECO:0000259" key="3">
    <source>
        <dbReference type="PROSITE" id="PS50977"/>
    </source>
</evidence>
<gene>
    <name evidence="4" type="ORF">DYZ80_02003</name>
</gene>
<dbReference type="InterPro" id="IPR039532">
    <property type="entry name" value="TetR_C_Firmicutes"/>
</dbReference>
<dbReference type="PROSITE" id="PS50977">
    <property type="entry name" value="HTH_TETR_2"/>
    <property type="match status" value="1"/>
</dbReference>
<sequence>MMDRRIKKTKQALNQALFTLLDEKTFQQITITDIVTVADVNRGTFYKHYRDKEELLDSIIDEVLADLQKAYQDPYTHKTPFSIQTLTPSMIKIFDHVYGHQAFYTQVIKSTIRPSFQNQVCDVIRELILNDFDYSADSSSIEPLLLASYQAHAIFGMIVFWAEESFAHSPAFMSEQLLHIIQTKNPIL</sequence>
<dbReference type="SUPFAM" id="SSF46689">
    <property type="entry name" value="Homeodomain-like"/>
    <property type="match status" value="1"/>
</dbReference>
<dbReference type="PANTHER" id="PTHR43479:SF7">
    <property type="entry name" value="TETR-FAMILY TRANSCRIPTIONAL REGULATOR"/>
    <property type="match status" value="1"/>
</dbReference>
<organism evidence="4 5">
    <name type="scientific">Listeria monocytogenes</name>
    <dbReference type="NCBI Taxonomy" id="1639"/>
    <lineage>
        <taxon>Bacteria</taxon>
        <taxon>Bacillati</taxon>
        <taxon>Bacillota</taxon>
        <taxon>Bacilli</taxon>
        <taxon>Bacillales</taxon>
        <taxon>Listeriaceae</taxon>
        <taxon>Listeria</taxon>
    </lineage>
</organism>
<name>A0AB37NL77_LISMN</name>
<evidence type="ECO:0000313" key="5">
    <source>
        <dbReference type="Proteomes" id="UP000272537"/>
    </source>
</evidence>
<dbReference type="Proteomes" id="UP000272537">
    <property type="component" value="Unassembled WGS sequence"/>
</dbReference>
<dbReference type="PANTHER" id="PTHR43479">
    <property type="entry name" value="ACREF/ENVCD OPERON REPRESSOR-RELATED"/>
    <property type="match status" value="1"/>
</dbReference>
<dbReference type="Gene3D" id="1.10.357.10">
    <property type="entry name" value="Tetracycline Repressor, domain 2"/>
    <property type="match status" value="1"/>
</dbReference>
<dbReference type="Pfam" id="PF14278">
    <property type="entry name" value="TetR_C_8"/>
    <property type="match status" value="1"/>
</dbReference>
<dbReference type="InterPro" id="IPR001647">
    <property type="entry name" value="HTH_TetR"/>
</dbReference>
<dbReference type="InterPro" id="IPR009057">
    <property type="entry name" value="Homeodomain-like_sf"/>
</dbReference>
<keyword evidence="1 2" id="KW-0238">DNA-binding</keyword>
<dbReference type="GO" id="GO:0003677">
    <property type="term" value="F:DNA binding"/>
    <property type="evidence" value="ECO:0007669"/>
    <property type="project" value="UniProtKB-UniRule"/>
</dbReference>
<dbReference type="InterPro" id="IPR050624">
    <property type="entry name" value="HTH-type_Tx_Regulator"/>
</dbReference>
<evidence type="ECO:0000256" key="1">
    <source>
        <dbReference type="ARBA" id="ARBA00023125"/>
    </source>
</evidence>
<protein>
    <recommendedName>
        <fullName evidence="3">HTH tetR-type domain-containing protein</fullName>
    </recommendedName>
</protein>
<feature type="domain" description="HTH tetR-type" evidence="3">
    <location>
        <begin position="7"/>
        <end position="67"/>
    </location>
</feature>
<reference evidence="4 5" key="1">
    <citation type="journal article" date="2018" name="BMC Genomics">
        <title>Genes significantly associated with lineage II food isolates of Listeria monocytogenes.</title>
        <authorList>
            <person name="Pirone-Davies C."/>
            <person name="Chen Y."/>
            <person name="Pightling A."/>
            <person name="Ryan G."/>
            <person name="Wang Y."/>
            <person name="Yao K."/>
            <person name="Hoffmann M."/>
            <person name="Allard M.W."/>
        </authorList>
    </citation>
    <scope>NUCLEOTIDE SEQUENCE [LARGE SCALE GENOMIC DNA]</scope>
    <source>
        <strain evidence="4 5">PNUSAL000550</strain>
    </source>
</reference>
<evidence type="ECO:0000313" key="4">
    <source>
        <dbReference type="EMBL" id="RKA07634.1"/>
    </source>
</evidence>
<feature type="DNA-binding region" description="H-T-H motif" evidence="2">
    <location>
        <begin position="30"/>
        <end position="49"/>
    </location>
</feature>
<evidence type="ECO:0000256" key="2">
    <source>
        <dbReference type="PROSITE-ProRule" id="PRU00335"/>
    </source>
</evidence>
<accession>A0AB37NL77</accession>
<dbReference type="Pfam" id="PF00440">
    <property type="entry name" value="TetR_N"/>
    <property type="match status" value="1"/>
</dbReference>
<dbReference type="EMBL" id="QXLS01000004">
    <property type="protein sequence ID" value="RKA07634.1"/>
    <property type="molecule type" value="Genomic_DNA"/>
</dbReference>
<dbReference type="AlphaFoldDB" id="A0AB37NL77"/>
<comment type="caution">
    <text evidence="4">The sequence shown here is derived from an EMBL/GenBank/DDBJ whole genome shotgun (WGS) entry which is preliminary data.</text>
</comment>
<proteinExistence type="predicted"/>